<sequence length="242" mass="27466">MTKHRAKYKGNLAEGLRSLSLEEGENRTSVPYMKVYRVASETIPMPRTDNSYLYIVADGSMRLYTSSGIMDYEAGQYSISQIDTPLAGHVLTFPEENATAFMAAHIRRELIFHMLCGSCGKQFLTSVINISQAGEIYEANSWIKKNFRKSFTVEELAQQNNMSVSLFHQKFKSAVGMGPLQCQKRLRLTEARRLMMDENKNATEAAMEVGYESSSQFARDYWKMFGASPKEDILSKKQANFL</sequence>
<accession>A0ABS2EC79</accession>
<feature type="domain" description="HTH araC/xylS-type" evidence="3">
    <location>
        <begin position="137"/>
        <end position="235"/>
    </location>
</feature>
<dbReference type="EMBL" id="JACLYY010000018">
    <property type="protein sequence ID" value="MBM6739226.1"/>
    <property type="molecule type" value="Genomic_DNA"/>
</dbReference>
<protein>
    <submittedName>
        <fullName evidence="4">Helix-turn-helix domain-containing protein</fullName>
    </submittedName>
</protein>
<evidence type="ECO:0000313" key="4">
    <source>
        <dbReference type="EMBL" id="MBM6739226.1"/>
    </source>
</evidence>
<name>A0ABS2EC79_9FIRM</name>
<dbReference type="SMART" id="SM00342">
    <property type="entry name" value="HTH_ARAC"/>
    <property type="match status" value="1"/>
</dbReference>
<organism evidence="4 5">
    <name type="scientific">Faecalicatena fissicatena</name>
    <dbReference type="NCBI Taxonomy" id="290055"/>
    <lineage>
        <taxon>Bacteria</taxon>
        <taxon>Bacillati</taxon>
        <taxon>Bacillota</taxon>
        <taxon>Clostridia</taxon>
        <taxon>Lachnospirales</taxon>
        <taxon>Lachnospiraceae</taxon>
        <taxon>Faecalicatena</taxon>
    </lineage>
</organism>
<keyword evidence="2" id="KW-0804">Transcription</keyword>
<dbReference type="Proteomes" id="UP000716906">
    <property type="component" value="Unassembled WGS sequence"/>
</dbReference>
<evidence type="ECO:0000256" key="2">
    <source>
        <dbReference type="ARBA" id="ARBA00023163"/>
    </source>
</evidence>
<gene>
    <name evidence="4" type="ORF">H7U36_14145</name>
</gene>
<dbReference type="InterPro" id="IPR009594">
    <property type="entry name" value="Tscrpt_reg_HTH_AraC_N"/>
</dbReference>
<dbReference type="Pfam" id="PF06719">
    <property type="entry name" value="AraC_N"/>
    <property type="match status" value="1"/>
</dbReference>
<proteinExistence type="predicted"/>
<dbReference type="SUPFAM" id="SSF46689">
    <property type="entry name" value="Homeodomain-like"/>
    <property type="match status" value="2"/>
</dbReference>
<dbReference type="InterPro" id="IPR018060">
    <property type="entry name" value="HTH_AraC"/>
</dbReference>
<dbReference type="Gene3D" id="1.10.10.60">
    <property type="entry name" value="Homeodomain-like"/>
    <property type="match status" value="1"/>
</dbReference>
<keyword evidence="1" id="KW-0805">Transcription regulation</keyword>
<comment type="caution">
    <text evidence="4">The sequence shown here is derived from an EMBL/GenBank/DDBJ whole genome shotgun (WGS) entry which is preliminary data.</text>
</comment>
<dbReference type="PROSITE" id="PS01124">
    <property type="entry name" value="HTH_ARAC_FAMILY_2"/>
    <property type="match status" value="1"/>
</dbReference>
<evidence type="ECO:0000259" key="3">
    <source>
        <dbReference type="PROSITE" id="PS01124"/>
    </source>
</evidence>
<evidence type="ECO:0000313" key="5">
    <source>
        <dbReference type="Proteomes" id="UP000716906"/>
    </source>
</evidence>
<dbReference type="InterPro" id="IPR009057">
    <property type="entry name" value="Homeodomain-like_sf"/>
</dbReference>
<dbReference type="Pfam" id="PF12833">
    <property type="entry name" value="HTH_18"/>
    <property type="match status" value="1"/>
</dbReference>
<reference evidence="4 5" key="1">
    <citation type="journal article" date="2021" name="Sci. Rep.">
        <title>The distribution of antibiotic resistance genes in chicken gut microbiota commensals.</title>
        <authorList>
            <person name="Juricova H."/>
            <person name="Matiasovicova J."/>
            <person name="Kubasova T."/>
            <person name="Cejkova D."/>
            <person name="Rychlik I."/>
        </authorList>
    </citation>
    <scope>NUCLEOTIDE SEQUENCE [LARGE SCALE GENOMIC DNA]</scope>
    <source>
        <strain evidence="4 5">An773</strain>
    </source>
</reference>
<dbReference type="PANTHER" id="PTHR43436:SF2">
    <property type="entry name" value="ARAC_XYLS FAMILY TRANSCRIPTIONAL REGULATOR"/>
    <property type="match status" value="1"/>
</dbReference>
<keyword evidence="5" id="KW-1185">Reference proteome</keyword>
<dbReference type="PANTHER" id="PTHR43436">
    <property type="entry name" value="ARAC-FAMILY TRANSCRIPTIONAL REGULATOR"/>
    <property type="match status" value="1"/>
</dbReference>
<dbReference type="RefSeq" id="WP_205156366.1">
    <property type="nucleotide sequence ID" value="NZ_JACLYY010000018.1"/>
</dbReference>
<evidence type="ECO:0000256" key="1">
    <source>
        <dbReference type="ARBA" id="ARBA00023015"/>
    </source>
</evidence>